<dbReference type="GO" id="GO:0004519">
    <property type="term" value="F:endonuclease activity"/>
    <property type="evidence" value="ECO:0007669"/>
    <property type="project" value="UniProtKB-KW"/>
</dbReference>
<accession>A0A5E4FVP6</accession>
<dbReference type="GO" id="GO:0016787">
    <property type="term" value="F:hydrolase activity"/>
    <property type="evidence" value="ECO:0007669"/>
    <property type="project" value="UniProtKB-KW"/>
</dbReference>
<keyword evidence="3" id="KW-0548">Nucleotidyltransferase</keyword>
<evidence type="ECO:0000256" key="3">
    <source>
        <dbReference type="ARBA" id="ARBA00022695"/>
    </source>
</evidence>
<reference evidence="12" key="1">
    <citation type="journal article" date="2020" name="Plant J.">
        <title>Transposons played a major role in the diversification between the closely related almond and peach genomes: results from the almond genome sequence.</title>
        <authorList>
            <person name="Alioto T."/>
            <person name="Alexiou K.G."/>
            <person name="Bardil A."/>
            <person name="Barteri F."/>
            <person name="Castanera R."/>
            <person name="Cruz F."/>
            <person name="Dhingra A."/>
            <person name="Duval H."/>
            <person name="Fernandez I Marti A."/>
            <person name="Frias L."/>
            <person name="Galan B."/>
            <person name="Garcia J.L."/>
            <person name="Howad W."/>
            <person name="Gomez-Garrido J."/>
            <person name="Gut M."/>
            <person name="Julca I."/>
            <person name="Morata J."/>
            <person name="Puigdomenech P."/>
            <person name="Ribeca P."/>
            <person name="Rubio Cabetas M.J."/>
            <person name="Vlasova A."/>
            <person name="Wirthensohn M."/>
            <person name="Garcia-Mas J."/>
            <person name="Gabaldon T."/>
            <person name="Casacuberta J.M."/>
            <person name="Arus P."/>
        </authorList>
    </citation>
    <scope>NUCLEOTIDE SEQUENCE [LARGE SCALE GENOMIC DNA]</scope>
    <source>
        <strain evidence="12">cv. Texas</strain>
    </source>
</reference>
<feature type="domain" description="Reverse transcriptase" evidence="9">
    <location>
        <begin position="424"/>
        <end position="579"/>
    </location>
</feature>
<dbReference type="SUPFAM" id="SSF56672">
    <property type="entry name" value="DNA/RNA polymerases"/>
    <property type="match status" value="1"/>
</dbReference>
<name>A0A5E4FVP6_PRUDU</name>
<feature type="region of interest" description="Disordered" evidence="8">
    <location>
        <begin position="1"/>
        <end position="112"/>
    </location>
</feature>
<evidence type="ECO:0000313" key="12">
    <source>
        <dbReference type="Proteomes" id="UP000327085"/>
    </source>
</evidence>
<feature type="domain" description="Reverse transcriptase RNase H-like" evidence="10">
    <location>
        <begin position="630"/>
        <end position="708"/>
    </location>
</feature>
<evidence type="ECO:0000256" key="2">
    <source>
        <dbReference type="ARBA" id="ARBA00022679"/>
    </source>
</evidence>
<evidence type="ECO:0000256" key="4">
    <source>
        <dbReference type="ARBA" id="ARBA00022722"/>
    </source>
</evidence>
<feature type="compositionally biased region" description="Polar residues" evidence="8">
    <location>
        <begin position="66"/>
        <end position="75"/>
    </location>
</feature>
<dbReference type="Gene3D" id="1.10.340.70">
    <property type="match status" value="1"/>
</dbReference>
<gene>
    <name evidence="11" type="ORF">ALMOND_2B026867</name>
</gene>
<feature type="compositionally biased region" description="Polar residues" evidence="8">
    <location>
        <begin position="1"/>
        <end position="19"/>
    </location>
</feature>
<evidence type="ECO:0000256" key="1">
    <source>
        <dbReference type="ARBA" id="ARBA00012493"/>
    </source>
</evidence>
<dbReference type="SUPFAM" id="SSF50630">
    <property type="entry name" value="Acid proteases"/>
    <property type="match status" value="1"/>
</dbReference>
<feature type="non-terminal residue" evidence="11">
    <location>
        <position position="1"/>
    </location>
</feature>
<dbReference type="InterPro" id="IPR000477">
    <property type="entry name" value="RT_dom"/>
</dbReference>
<keyword evidence="5" id="KW-0255">Endonuclease</keyword>
<dbReference type="OMA" id="FMENCIE"/>
<dbReference type="Proteomes" id="UP000327085">
    <property type="component" value="Chromosome 2"/>
</dbReference>
<keyword evidence="2" id="KW-0808">Transferase</keyword>
<evidence type="ECO:0000256" key="7">
    <source>
        <dbReference type="ARBA" id="ARBA00022918"/>
    </source>
</evidence>
<dbReference type="InterPro" id="IPR043128">
    <property type="entry name" value="Rev_trsase/Diguanyl_cyclase"/>
</dbReference>
<sequence length="850" mass="96255">IASSMSNRASGTFPSQTEVNPRHQEHAKAIHILRSGKQVDNKVGDANEEQEDGENAEIIQPPHGQPTASNKQSINAPRKSTGPKVSSNANQVPISTNAFRPIAPFPSRLSKSKKDQGLDEIMETFKKVQINIPLLNAITQIPKYAKFLKDLCTNKRRFKEHEQVALSEEVSAVLQRKLPPKLKDPGSFSIPCIVGDFKFQKALLDLGASINLMPYHVYEKLNLGELQATSVSIQLADRTIRYPKGILEDVLVKVEELILPADFFVLEMEEAPIHDNQLPLILGRPFMATAGAIIDVKKGENETLPVIIASHLGPNDENKLLRVLKEHKTAIGWSIADIKGISPTLCMHKILLEDNAMPKRDAQRRLNPNMKEVVRKEVIKLLNVGIIYPISDSKWVSPVQVVPKKSGITVVKNEANELVPTRMTTGWRVCIDYRKLNTATSKDHFPLPFIDQMLERLAGHSHYCFLDGYSGYNQIAIAPEDQEKTTFTCPFGTFAYRRMPFGLCNAPATFQRCMMSIFSDMVERFIEVFMDDFSVFGDSFDQCLHNLSKVLARCEHTNLVLNWEKCHFMVNQGIVLGHVISSKGIEVDKAKIDLIASMPSPTSVKEVRSFLGHAGFYRRFIQDFSKIRVDKKPHAIYYASRTLNDAQLNYSTTEKELLAVIFALEKFRSYLITNKVIVYTDHAALKYLLAKKDAKPRLIRWILLLQEFDLEIKDKKGSENVVADHLSRLVHVSNEEEDSLPLRESFLDEQLFSIYALNSLNPLPWFADIVNYLCTNELPTGLSTFQRDKLRKQARYYFWDDPYLFKHCPDQVIRRCVPEGDFKSILEFCHSHACGGHFGAKKTASKVLQS</sequence>
<dbReference type="CDD" id="cd00303">
    <property type="entry name" value="retropepsin_like"/>
    <property type="match status" value="1"/>
</dbReference>
<dbReference type="Gene3D" id="3.10.10.10">
    <property type="entry name" value="HIV Type 1 Reverse Transcriptase, subunit A, domain 1"/>
    <property type="match status" value="1"/>
</dbReference>
<dbReference type="Gene3D" id="2.40.70.10">
    <property type="entry name" value="Acid Proteases"/>
    <property type="match status" value="1"/>
</dbReference>
<dbReference type="Gene3D" id="3.30.70.270">
    <property type="match status" value="2"/>
</dbReference>
<dbReference type="CDD" id="cd09274">
    <property type="entry name" value="RNase_HI_RT_Ty3"/>
    <property type="match status" value="1"/>
</dbReference>
<dbReference type="InParanoid" id="A0A5E4FVP6"/>
<keyword evidence="4" id="KW-0540">Nuclease</keyword>
<feature type="compositionally biased region" description="Polar residues" evidence="8">
    <location>
        <begin position="83"/>
        <end position="98"/>
    </location>
</feature>
<dbReference type="Gramene" id="VVA31533">
    <property type="protein sequence ID" value="VVA31533"/>
    <property type="gene ID" value="Prudul26B026867"/>
</dbReference>
<feature type="non-terminal residue" evidence="11">
    <location>
        <position position="850"/>
    </location>
</feature>
<dbReference type="PANTHER" id="PTHR37984">
    <property type="entry name" value="PROTEIN CBG26694"/>
    <property type="match status" value="1"/>
</dbReference>
<dbReference type="InterPro" id="IPR041373">
    <property type="entry name" value="RT_RNaseH"/>
</dbReference>
<keyword evidence="6" id="KW-0378">Hydrolase</keyword>
<dbReference type="InterPro" id="IPR050951">
    <property type="entry name" value="Retrovirus_Pol_polyprotein"/>
</dbReference>
<protein>
    <recommendedName>
        <fullName evidence="1">RNA-directed DNA polymerase</fullName>
        <ecNumber evidence="1">2.7.7.49</ecNumber>
    </recommendedName>
</protein>
<evidence type="ECO:0000259" key="10">
    <source>
        <dbReference type="Pfam" id="PF17917"/>
    </source>
</evidence>
<evidence type="ECO:0000313" key="11">
    <source>
        <dbReference type="EMBL" id="VVA31533.1"/>
    </source>
</evidence>
<dbReference type="InterPro" id="IPR021109">
    <property type="entry name" value="Peptidase_aspartic_dom_sf"/>
</dbReference>
<dbReference type="CDD" id="cd01647">
    <property type="entry name" value="RT_LTR"/>
    <property type="match status" value="1"/>
</dbReference>
<feature type="compositionally biased region" description="Acidic residues" evidence="8">
    <location>
        <begin position="46"/>
        <end position="55"/>
    </location>
</feature>
<dbReference type="EC" id="2.7.7.49" evidence="1"/>
<dbReference type="GO" id="GO:0003964">
    <property type="term" value="F:RNA-directed DNA polymerase activity"/>
    <property type="evidence" value="ECO:0007669"/>
    <property type="project" value="UniProtKB-KW"/>
</dbReference>
<evidence type="ECO:0000256" key="5">
    <source>
        <dbReference type="ARBA" id="ARBA00022759"/>
    </source>
</evidence>
<organism evidence="11 12">
    <name type="scientific">Prunus dulcis</name>
    <name type="common">Almond</name>
    <name type="synonym">Amygdalus dulcis</name>
    <dbReference type="NCBI Taxonomy" id="3755"/>
    <lineage>
        <taxon>Eukaryota</taxon>
        <taxon>Viridiplantae</taxon>
        <taxon>Streptophyta</taxon>
        <taxon>Embryophyta</taxon>
        <taxon>Tracheophyta</taxon>
        <taxon>Spermatophyta</taxon>
        <taxon>Magnoliopsida</taxon>
        <taxon>eudicotyledons</taxon>
        <taxon>Gunneridae</taxon>
        <taxon>Pentapetalae</taxon>
        <taxon>rosids</taxon>
        <taxon>fabids</taxon>
        <taxon>Rosales</taxon>
        <taxon>Rosaceae</taxon>
        <taxon>Amygdaloideae</taxon>
        <taxon>Amygdaleae</taxon>
        <taxon>Prunus</taxon>
    </lineage>
</organism>
<dbReference type="InterPro" id="IPR043502">
    <property type="entry name" value="DNA/RNA_pol_sf"/>
</dbReference>
<proteinExistence type="predicted"/>
<dbReference type="Pfam" id="PF17917">
    <property type="entry name" value="RT_RNaseH"/>
    <property type="match status" value="1"/>
</dbReference>
<evidence type="ECO:0000259" key="9">
    <source>
        <dbReference type="Pfam" id="PF00078"/>
    </source>
</evidence>
<dbReference type="EMBL" id="CABIKO010000219">
    <property type="protein sequence ID" value="VVA31533.1"/>
    <property type="molecule type" value="Genomic_DNA"/>
</dbReference>
<dbReference type="Pfam" id="PF00078">
    <property type="entry name" value="RVT_1"/>
    <property type="match status" value="1"/>
</dbReference>
<evidence type="ECO:0000256" key="6">
    <source>
        <dbReference type="ARBA" id="ARBA00022801"/>
    </source>
</evidence>
<keyword evidence="7" id="KW-0695">RNA-directed DNA polymerase</keyword>
<dbReference type="AlphaFoldDB" id="A0A5E4FVP6"/>
<evidence type="ECO:0000256" key="8">
    <source>
        <dbReference type="SAM" id="MobiDB-lite"/>
    </source>
</evidence>
<dbReference type="PANTHER" id="PTHR37984:SF5">
    <property type="entry name" value="PROTEIN NYNRIN-LIKE"/>
    <property type="match status" value="1"/>
</dbReference>